<keyword evidence="2" id="KW-1185">Reference proteome</keyword>
<dbReference type="AlphaFoldDB" id="A0A7Y9K481"/>
<comment type="caution">
    <text evidence="1">The sequence shown here is derived from an EMBL/GenBank/DDBJ whole genome shotgun (WGS) entry which is preliminary data.</text>
</comment>
<reference evidence="1 2" key="1">
    <citation type="submission" date="2020-08" db="EMBL/GenBank/DDBJ databases">
        <title>The Agave Microbiome: Exploring the role of microbial communities in plant adaptations to desert environments.</title>
        <authorList>
            <person name="Partida-Martinez L.P."/>
        </authorList>
    </citation>
    <scope>NUCLEOTIDE SEQUENCE [LARGE SCALE GENOMIC DNA]</scope>
    <source>
        <strain evidence="1 2">AS2.3</strain>
    </source>
</reference>
<dbReference type="SUPFAM" id="SSF52402">
    <property type="entry name" value="Adenine nucleotide alpha hydrolases-like"/>
    <property type="match status" value="2"/>
</dbReference>
<evidence type="ECO:0000313" key="1">
    <source>
        <dbReference type="EMBL" id="NYD91100.1"/>
    </source>
</evidence>
<gene>
    <name evidence="1" type="ORF">HD841_002907</name>
</gene>
<dbReference type="Gene3D" id="3.40.50.12370">
    <property type="match status" value="1"/>
</dbReference>
<protein>
    <submittedName>
        <fullName evidence="1">Nucleotide-binding universal stress UspA family protein</fullName>
    </submittedName>
</protein>
<dbReference type="RefSeq" id="WP_179509539.1">
    <property type="nucleotide sequence ID" value="NZ_JACCBY010000004.1"/>
</dbReference>
<organism evidence="1 2">
    <name type="scientific">Sphingomonas melonis</name>
    <dbReference type="NCBI Taxonomy" id="152682"/>
    <lineage>
        <taxon>Bacteria</taxon>
        <taxon>Pseudomonadati</taxon>
        <taxon>Pseudomonadota</taxon>
        <taxon>Alphaproteobacteria</taxon>
        <taxon>Sphingomonadales</taxon>
        <taxon>Sphingomonadaceae</taxon>
        <taxon>Sphingomonas</taxon>
    </lineage>
</organism>
<sequence length="266" mass="28342">MKTILLLIHDDDGQEGRLQVALDLCRATGGHLSCLDVTYAPPIVGGFYDDAYAVGELLVEETARERDNKRMLTARLAGEDVPWDWIDMTGDFAPCLQRAAALADVIVVNRHVGGLCYPDMRGATAELVVRSGKPVIAVPPACRRLDRDTALVAWDGSHAATAALRAAVPLLQRTGRVTIVEGQDGSVVIPAEDAATYLSRYDVHAEVRRLATPRGAGAALLAEAASGAFGYLVMGGFGHARLTEMLFGGVTRALLADCPIPLFLAH</sequence>
<evidence type="ECO:0000313" key="2">
    <source>
        <dbReference type="Proteomes" id="UP000517753"/>
    </source>
</evidence>
<dbReference type="Proteomes" id="UP000517753">
    <property type="component" value="Unassembled WGS sequence"/>
</dbReference>
<proteinExistence type="predicted"/>
<name>A0A7Y9K481_9SPHN</name>
<accession>A0A7Y9K481</accession>
<dbReference type="EMBL" id="JACCBY010000004">
    <property type="protein sequence ID" value="NYD91100.1"/>
    <property type="molecule type" value="Genomic_DNA"/>
</dbReference>